<accession>A0A1Z4GD39</accession>
<dbReference type="OrthoDB" id="573608at2"/>
<reference evidence="1 2" key="1">
    <citation type="submission" date="2017-06" db="EMBL/GenBank/DDBJ databases">
        <title>Genome sequencing of cyanobaciteial culture collection at National Institute for Environmental Studies (NIES).</title>
        <authorList>
            <person name="Hirose Y."/>
            <person name="Shimura Y."/>
            <person name="Fujisawa T."/>
            <person name="Nakamura Y."/>
            <person name="Kawachi M."/>
        </authorList>
    </citation>
    <scope>NUCLEOTIDE SEQUENCE [LARGE SCALE GENOMIC DNA]</scope>
    <source>
        <strain evidence="1 2">NIES-21</strain>
    </source>
</reference>
<gene>
    <name evidence="1" type="ORF">NIES21_10710</name>
</gene>
<evidence type="ECO:0000313" key="2">
    <source>
        <dbReference type="Proteomes" id="UP000218287"/>
    </source>
</evidence>
<dbReference type="EMBL" id="AP018174">
    <property type="protein sequence ID" value="BAY15256.1"/>
    <property type="molecule type" value="Genomic_DNA"/>
</dbReference>
<dbReference type="Gene3D" id="6.10.10.120">
    <property type="entry name" value="Antitoxin ParD1-like"/>
    <property type="match status" value="1"/>
</dbReference>
<evidence type="ECO:0008006" key="3">
    <source>
        <dbReference type="Google" id="ProtNLM"/>
    </source>
</evidence>
<dbReference type="InterPro" id="IPR038296">
    <property type="entry name" value="ParD_sf"/>
</dbReference>
<dbReference type="Proteomes" id="UP000218287">
    <property type="component" value="Chromosome"/>
</dbReference>
<sequence length="86" mass="9608">MNINIDIPDEMRVYVEAQVMAGAYSSISEYFLNLLKQDQKKKAQANLEALLKEGIDSPGQEVTPEYWQNLRSTVLGQNSIGNSSNT</sequence>
<name>A0A1Z4GD39_9CYAN</name>
<organism evidence="1 2">
    <name type="scientific">Anabaenopsis circularis NIES-21</name>
    <dbReference type="NCBI Taxonomy" id="1085406"/>
    <lineage>
        <taxon>Bacteria</taxon>
        <taxon>Bacillati</taxon>
        <taxon>Cyanobacteriota</taxon>
        <taxon>Cyanophyceae</taxon>
        <taxon>Nostocales</taxon>
        <taxon>Nodulariaceae</taxon>
        <taxon>Anabaenopsis</taxon>
    </lineage>
</organism>
<proteinExistence type="predicted"/>
<evidence type="ECO:0000313" key="1">
    <source>
        <dbReference type="EMBL" id="BAY15256.1"/>
    </source>
</evidence>
<protein>
    <recommendedName>
        <fullName evidence="3">Addiction module antidote protein, CopG/Arc/MetJ family</fullName>
    </recommendedName>
</protein>
<keyword evidence="2" id="KW-1185">Reference proteome</keyword>
<dbReference type="AlphaFoldDB" id="A0A1Z4GD39"/>